<dbReference type="Proteomes" id="UP000887577">
    <property type="component" value="Unplaced"/>
</dbReference>
<dbReference type="GO" id="GO:0003924">
    <property type="term" value="F:GTPase activity"/>
    <property type="evidence" value="ECO:0007669"/>
    <property type="project" value="TreeGrafter"/>
</dbReference>
<dbReference type="GO" id="GO:0048312">
    <property type="term" value="P:intracellular distribution of mitochondria"/>
    <property type="evidence" value="ECO:0007669"/>
    <property type="project" value="TreeGrafter"/>
</dbReference>
<dbReference type="WBParaSite" id="PSU_v2.g10856.t1">
    <property type="protein sequence ID" value="PSU_v2.g10856.t1"/>
    <property type="gene ID" value="PSU_v2.g10856"/>
</dbReference>
<dbReference type="GO" id="GO:0008017">
    <property type="term" value="F:microtubule binding"/>
    <property type="evidence" value="ECO:0007669"/>
    <property type="project" value="TreeGrafter"/>
</dbReference>
<dbReference type="InterPro" id="IPR000375">
    <property type="entry name" value="Dynamin_stalk"/>
</dbReference>
<accession>A0A914XV62</accession>
<dbReference type="AlphaFoldDB" id="A0A914XV62"/>
<feature type="domain" description="Dynamin stalk" evidence="1">
    <location>
        <begin position="6"/>
        <end position="73"/>
    </location>
</feature>
<dbReference type="PANTHER" id="PTHR11566">
    <property type="entry name" value="DYNAMIN"/>
    <property type="match status" value="1"/>
</dbReference>
<dbReference type="GO" id="GO:0016559">
    <property type="term" value="P:peroxisome fission"/>
    <property type="evidence" value="ECO:0007669"/>
    <property type="project" value="TreeGrafter"/>
</dbReference>
<dbReference type="PANTHER" id="PTHR11566:SF21">
    <property type="entry name" value="DYNAMIN RELATED PROTEIN 1, ISOFORM A"/>
    <property type="match status" value="1"/>
</dbReference>
<proteinExistence type="predicted"/>
<evidence type="ECO:0000313" key="2">
    <source>
        <dbReference type="Proteomes" id="UP000887577"/>
    </source>
</evidence>
<dbReference type="Pfam" id="PF01031">
    <property type="entry name" value="Dynamin_M"/>
    <property type="match status" value="1"/>
</dbReference>
<name>A0A914XV62_9BILA</name>
<organism evidence="2 3">
    <name type="scientific">Panagrolaimus superbus</name>
    <dbReference type="NCBI Taxonomy" id="310955"/>
    <lineage>
        <taxon>Eukaryota</taxon>
        <taxon>Metazoa</taxon>
        <taxon>Ecdysozoa</taxon>
        <taxon>Nematoda</taxon>
        <taxon>Chromadorea</taxon>
        <taxon>Rhabditida</taxon>
        <taxon>Tylenchina</taxon>
        <taxon>Panagrolaimomorpha</taxon>
        <taxon>Panagrolaimoidea</taxon>
        <taxon>Panagrolaimidae</taxon>
        <taxon>Panagrolaimus</taxon>
    </lineage>
</organism>
<dbReference type="InterPro" id="IPR022812">
    <property type="entry name" value="Dynamin"/>
</dbReference>
<reference evidence="3" key="1">
    <citation type="submission" date="2022-11" db="UniProtKB">
        <authorList>
            <consortium name="WormBaseParasite"/>
        </authorList>
    </citation>
    <scope>IDENTIFICATION</scope>
</reference>
<protein>
    <submittedName>
        <fullName evidence="3">Dynamin stalk domain-containing protein</fullName>
    </submittedName>
</protein>
<dbReference type="Gene3D" id="3.40.50.300">
    <property type="entry name" value="P-loop containing nucleotide triphosphate hydrolases"/>
    <property type="match status" value="1"/>
</dbReference>
<dbReference type="GO" id="GO:0016020">
    <property type="term" value="C:membrane"/>
    <property type="evidence" value="ECO:0007669"/>
    <property type="project" value="TreeGrafter"/>
</dbReference>
<evidence type="ECO:0000259" key="1">
    <source>
        <dbReference type="Pfam" id="PF01031"/>
    </source>
</evidence>
<dbReference type="InterPro" id="IPR027417">
    <property type="entry name" value="P-loop_NTPase"/>
</dbReference>
<dbReference type="GO" id="GO:0005874">
    <property type="term" value="C:microtubule"/>
    <property type="evidence" value="ECO:0007669"/>
    <property type="project" value="TreeGrafter"/>
</dbReference>
<evidence type="ECO:0000313" key="3">
    <source>
        <dbReference type="WBParaSite" id="PSU_v2.g10856.t1"/>
    </source>
</evidence>
<sequence>MDRGTNANDMLNGKTIPVKLGIIGVRNRSQEEISNNQSIEECLEKEEKFFLNNYPNIAAKNGMPFLRVQLNKVSYLWHI</sequence>
<dbReference type="GO" id="GO:0006897">
    <property type="term" value="P:endocytosis"/>
    <property type="evidence" value="ECO:0007669"/>
    <property type="project" value="TreeGrafter"/>
</dbReference>
<dbReference type="GO" id="GO:0005737">
    <property type="term" value="C:cytoplasm"/>
    <property type="evidence" value="ECO:0007669"/>
    <property type="project" value="TreeGrafter"/>
</dbReference>
<keyword evidence="2" id="KW-1185">Reference proteome</keyword>
<dbReference type="GO" id="GO:0000266">
    <property type="term" value="P:mitochondrial fission"/>
    <property type="evidence" value="ECO:0007669"/>
    <property type="project" value="TreeGrafter"/>
</dbReference>